<feature type="region of interest" description="Disordered" evidence="1">
    <location>
        <begin position="1"/>
        <end position="54"/>
    </location>
</feature>
<sequence>MELRSSVKREDVEDEMGSRSGCEMGREEKDILSNIKEEEEEDGQEGQSKDIKVEYEVKDEELKELWMKQGKESEEHLEENEPDQTAHISGGMENGEKSLSGQNGESSCPVFACSQSPFIHMVEVKLHQHVEKASGAKLCDRSYISCDATIALSTMQNFALSSNSVAKANDCKY</sequence>
<proteinExistence type="predicted"/>
<accession>A0A8T3CTF4</accession>
<name>A0A8T3CTF4_9TELE</name>
<comment type="caution">
    <text evidence="2">The sequence shown here is derived from an EMBL/GenBank/DDBJ whole genome shotgun (WGS) entry which is preliminary data.</text>
</comment>
<evidence type="ECO:0000256" key="1">
    <source>
        <dbReference type="SAM" id="MobiDB-lite"/>
    </source>
</evidence>
<feature type="region of interest" description="Disordered" evidence="1">
    <location>
        <begin position="67"/>
        <end position="106"/>
    </location>
</feature>
<gene>
    <name evidence="2" type="ORF">AGOR_G00196990</name>
</gene>
<dbReference type="EMBL" id="JAERUA010000019">
    <property type="protein sequence ID" value="KAI1886554.1"/>
    <property type="molecule type" value="Genomic_DNA"/>
</dbReference>
<keyword evidence="3" id="KW-1185">Reference proteome</keyword>
<feature type="compositionally biased region" description="Basic and acidic residues" evidence="1">
    <location>
        <begin position="1"/>
        <end position="11"/>
    </location>
</feature>
<dbReference type="AlphaFoldDB" id="A0A8T3CTF4"/>
<dbReference type="Proteomes" id="UP000829720">
    <property type="component" value="Unassembled WGS sequence"/>
</dbReference>
<feature type="compositionally biased region" description="Polar residues" evidence="1">
    <location>
        <begin position="97"/>
        <end position="106"/>
    </location>
</feature>
<evidence type="ECO:0000313" key="2">
    <source>
        <dbReference type="EMBL" id="KAI1886554.1"/>
    </source>
</evidence>
<evidence type="ECO:0000313" key="3">
    <source>
        <dbReference type="Proteomes" id="UP000829720"/>
    </source>
</evidence>
<reference evidence="2" key="1">
    <citation type="submission" date="2021-01" db="EMBL/GenBank/DDBJ databases">
        <authorList>
            <person name="Zahm M."/>
            <person name="Roques C."/>
            <person name="Cabau C."/>
            <person name="Klopp C."/>
            <person name="Donnadieu C."/>
            <person name="Jouanno E."/>
            <person name="Lampietro C."/>
            <person name="Louis A."/>
            <person name="Herpin A."/>
            <person name="Echchiki A."/>
            <person name="Berthelot C."/>
            <person name="Parey E."/>
            <person name="Roest-Crollius H."/>
            <person name="Braasch I."/>
            <person name="Postlethwait J."/>
            <person name="Bobe J."/>
            <person name="Montfort J."/>
            <person name="Bouchez O."/>
            <person name="Begum T."/>
            <person name="Mejri S."/>
            <person name="Adams A."/>
            <person name="Chen W.-J."/>
            <person name="Guiguen Y."/>
        </authorList>
    </citation>
    <scope>NUCLEOTIDE SEQUENCE</scope>
    <source>
        <tissue evidence="2">Blood</tissue>
    </source>
</reference>
<organism evidence="2 3">
    <name type="scientific">Albula goreensis</name>
    <dbReference type="NCBI Taxonomy" id="1534307"/>
    <lineage>
        <taxon>Eukaryota</taxon>
        <taxon>Metazoa</taxon>
        <taxon>Chordata</taxon>
        <taxon>Craniata</taxon>
        <taxon>Vertebrata</taxon>
        <taxon>Euteleostomi</taxon>
        <taxon>Actinopterygii</taxon>
        <taxon>Neopterygii</taxon>
        <taxon>Teleostei</taxon>
        <taxon>Albuliformes</taxon>
        <taxon>Albulidae</taxon>
        <taxon>Albula</taxon>
    </lineage>
</organism>
<dbReference type="OrthoDB" id="10562886at2759"/>
<protein>
    <submittedName>
        <fullName evidence="2">Uncharacterized protein</fullName>
    </submittedName>
</protein>